<evidence type="ECO:0000259" key="7">
    <source>
        <dbReference type="PROSITE" id="PS50157"/>
    </source>
</evidence>
<evidence type="ECO:0000256" key="1">
    <source>
        <dbReference type="ARBA" id="ARBA00022723"/>
    </source>
</evidence>
<dbReference type="InterPro" id="IPR013087">
    <property type="entry name" value="Znf_C2H2_type"/>
</dbReference>
<keyword evidence="3 5" id="KW-0863">Zinc-finger</keyword>
<feature type="region of interest" description="Disordered" evidence="6">
    <location>
        <begin position="800"/>
        <end position="845"/>
    </location>
</feature>
<feature type="domain" description="C2H2-type" evidence="7">
    <location>
        <begin position="654"/>
        <end position="677"/>
    </location>
</feature>
<keyword evidence="9" id="KW-1185">Reference proteome</keyword>
<evidence type="ECO:0000256" key="4">
    <source>
        <dbReference type="ARBA" id="ARBA00022833"/>
    </source>
</evidence>
<protein>
    <submittedName>
        <fullName evidence="8">Zinc finger protein 26</fullName>
    </submittedName>
</protein>
<evidence type="ECO:0000256" key="3">
    <source>
        <dbReference type="ARBA" id="ARBA00022771"/>
    </source>
</evidence>
<reference evidence="9" key="1">
    <citation type="submission" date="2017-01" db="EMBL/GenBank/DDBJ databases">
        <title>Comparative genomics of anhydrobiosis in the tardigrade Hypsibius dujardini.</title>
        <authorList>
            <person name="Yoshida Y."/>
            <person name="Koutsovoulos G."/>
            <person name="Laetsch D."/>
            <person name="Stevens L."/>
            <person name="Kumar S."/>
            <person name="Horikawa D."/>
            <person name="Ishino K."/>
            <person name="Komine S."/>
            <person name="Tomita M."/>
            <person name="Blaxter M."/>
            <person name="Arakawa K."/>
        </authorList>
    </citation>
    <scope>NUCLEOTIDE SEQUENCE [LARGE SCALE GENOMIC DNA]</scope>
    <source>
        <strain evidence="9">Z151</strain>
    </source>
</reference>
<keyword evidence="2" id="KW-0677">Repeat</keyword>
<dbReference type="PANTHER" id="PTHR24379:SF121">
    <property type="entry name" value="C2H2-TYPE DOMAIN-CONTAINING PROTEIN"/>
    <property type="match status" value="1"/>
</dbReference>
<proteinExistence type="predicted"/>
<dbReference type="OrthoDB" id="8113340at2759"/>
<dbReference type="AlphaFoldDB" id="A0A9X6NCE0"/>
<keyword evidence="4" id="KW-0862">Zinc</keyword>
<dbReference type="SUPFAM" id="SSF57667">
    <property type="entry name" value="beta-beta-alpha zinc fingers"/>
    <property type="match status" value="2"/>
</dbReference>
<dbReference type="EMBL" id="MTYJ01000184">
    <property type="protein sequence ID" value="OWA50161.1"/>
    <property type="molecule type" value="Genomic_DNA"/>
</dbReference>
<feature type="domain" description="C2H2-type" evidence="7">
    <location>
        <begin position="497"/>
        <end position="521"/>
    </location>
</feature>
<feature type="domain" description="C2H2-type" evidence="7">
    <location>
        <begin position="554"/>
        <end position="581"/>
    </location>
</feature>
<dbReference type="PROSITE" id="PS50157">
    <property type="entry name" value="ZINC_FINGER_C2H2_2"/>
    <property type="match status" value="7"/>
</dbReference>
<feature type="domain" description="C2H2-type" evidence="7">
    <location>
        <begin position="614"/>
        <end position="642"/>
    </location>
</feature>
<dbReference type="Gene3D" id="3.30.160.60">
    <property type="entry name" value="Classic Zinc Finger"/>
    <property type="match status" value="5"/>
</dbReference>
<evidence type="ECO:0000256" key="5">
    <source>
        <dbReference type="PROSITE-ProRule" id="PRU00042"/>
    </source>
</evidence>
<feature type="domain" description="C2H2-type" evidence="7">
    <location>
        <begin position="740"/>
        <end position="767"/>
    </location>
</feature>
<name>A0A9X6NCE0_HYPEX</name>
<evidence type="ECO:0000313" key="9">
    <source>
        <dbReference type="Proteomes" id="UP000192578"/>
    </source>
</evidence>
<accession>A0A9X6NCE0</accession>
<comment type="caution">
    <text evidence="8">The sequence shown here is derived from an EMBL/GenBank/DDBJ whole genome shotgun (WGS) entry which is preliminary data.</text>
</comment>
<dbReference type="InterPro" id="IPR036236">
    <property type="entry name" value="Znf_C2H2_sf"/>
</dbReference>
<organism evidence="8 9">
    <name type="scientific">Hypsibius exemplaris</name>
    <name type="common">Freshwater tardigrade</name>
    <dbReference type="NCBI Taxonomy" id="2072580"/>
    <lineage>
        <taxon>Eukaryota</taxon>
        <taxon>Metazoa</taxon>
        <taxon>Ecdysozoa</taxon>
        <taxon>Tardigrada</taxon>
        <taxon>Eutardigrada</taxon>
        <taxon>Parachela</taxon>
        <taxon>Hypsibioidea</taxon>
        <taxon>Hypsibiidae</taxon>
        <taxon>Hypsibius</taxon>
    </lineage>
</organism>
<gene>
    <name evidence="8" type="ORF">BV898_14686</name>
</gene>
<evidence type="ECO:0000313" key="8">
    <source>
        <dbReference type="EMBL" id="OWA50161.1"/>
    </source>
</evidence>
<evidence type="ECO:0000256" key="2">
    <source>
        <dbReference type="ARBA" id="ARBA00022737"/>
    </source>
</evidence>
<dbReference type="SMART" id="SM00355">
    <property type="entry name" value="ZnF_C2H2"/>
    <property type="match status" value="14"/>
</dbReference>
<feature type="domain" description="C2H2-type" evidence="7">
    <location>
        <begin position="386"/>
        <end position="414"/>
    </location>
</feature>
<evidence type="ECO:0000256" key="6">
    <source>
        <dbReference type="SAM" id="MobiDB-lite"/>
    </source>
</evidence>
<dbReference type="Proteomes" id="UP000192578">
    <property type="component" value="Unassembled WGS sequence"/>
</dbReference>
<dbReference type="PROSITE" id="PS00028">
    <property type="entry name" value="ZINC_FINGER_C2H2_1"/>
    <property type="match status" value="6"/>
</dbReference>
<feature type="domain" description="C2H2-type" evidence="7">
    <location>
        <begin position="779"/>
        <end position="807"/>
    </location>
</feature>
<feature type="compositionally biased region" description="Acidic residues" evidence="6">
    <location>
        <begin position="815"/>
        <end position="832"/>
    </location>
</feature>
<sequence length="845" mass="95395">MDPATLAVVKRLHERISLTASQSGWPCQWDCAQLNLVLPTQIRIQKLFRCLRQPPSFFFRQCVVLKDLTVPLFLEPVLQPIFPQWSVPLVGIQLAAPAAPIPLSQSAFAPARVLSRKSGESLSTKANWMKEQRQSYAQLWLEHQRKCMPTLVDSVPEKVNPLFPSPMSDVLPLDDDGVDGKISTGRVEDLVKPMSEREAGHLKTAIPGAAFVCQGVEAIGSHSDIFSELDEEGGQGLEELEEPKRKWKNTKYFKQLTLTESNKPLADSFQPAPPGLDEDVEVGEFGPIPRDFTDDCRCCDVCCTTKTKLKRHITAEHGRKSKESRIQCRHCAMRCATKSQLRRHIAAEHGTTISSIKWCRICFESFETVAATKEHFESHRNDEGKLPCSLCEDAFTRYETLTRHRALKHEQAGELQPQLLRKRPKGKAFSDPVTATSTKETAVNGDRIDEDNLRCQLCGERTVFENSEALLSHMRTEHAYEFLGRQAEKTTTEVRPHRCSVCSKDFQYAGTLALHFKAIHSDLPYTNCRICKEECRTFQVFKAHMKGHYVDGRLPCTHCPSTFATIVQFTKHVRANHLKRPRPPPCNICGVQLNSITCARQHKQLAHGIGEAIRGCRLCGALKKNPQSLAQHFRNHHPNESPGYRPRGDNTFKVTCTHCSGVFSNDATLERHHKDQHWKVLGLPMPRVRAVRAQPGEKECLSGPCTVCGKKFNVTGTSNGLCLRREHMQSQHGIGNYRNFYCGICGKWFKLVPLRKHFAREHPGEEPRFRDPSDNSMKRVCAFCPGVFFNKNLLERHQRKDHAKEMARGAGVLEDNGESDEEELSPDEDNLADDANQTESDSDED</sequence>
<keyword evidence="1" id="KW-0479">Metal-binding</keyword>
<dbReference type="GO" id="GO:0008270">
    <property type="term" value="F:zinc ion binding"/>
    <property type="evidence" value="ECO:0007669"/>
    <property type="project" value="UniProtKB-KW"/>
</dbReference>
<dbReference type="PANTHER" id="PTHR24379">
    <property type="entry name" value="KRAB AND ZINC FINGER DOMAIN-CONTAINING"/>
    <property type="match status" value="1"/>
</dbReference>